<dbReference type="EMBL" id="VZSO01000335">
    <property type="protein sequence ID" value="NWZ28200.1"/>
    <property type="molecule type" value="Genomic_DNA"/>
</dbReference>
<dbReference type="InterPro" id="IPR022735">
    <property type="entry name" value="bMERB_dom"/>
</dbReference>
<keyword evidence="4" id="KW-0560">Oxidoreductase</keyword>
<sequence length="154" mass="18392">YATCKRTLPRRVREAQMKRFCKAQAIQRRLEEIEVTFRELEQQGIKLEKFLRDEGGSPADQKTQWMNQLLYLVQKKNSLMSEESDLMIAVQELKLEEQQWQLDQKLRWYMEKEEALKTAEDCVAEKETLAQLLDVVNKRNALIQMQEEKRLSEL</sequence>
<dbReference type="Pfam" id="PF12130">
    <property type="entry name" value="bMERB_dom"/>
    <property type="match status" value="1"/>
</dbReference>
<evidence type="ECO:0000256" key="2">
    <source>
        <dbReference type="ARBA" id="ARBA00023136"/>
    </source>
</evidence>
<proteinExistence type="predicted"/>
<keyword evidence="4" id="KW-0503">Monooxygenase</keyword>
<dbReference type="InterPro" id="IPR050540">
    <property type="entry name" value="F-actin_Monoox_Mical"/>
</dbReference>
<evidence type="ECO:0000313" key="4">
    <source>
        <dbReference type="EMBL" id="NWZ28200.1"/>
    </source>
</evidence>
<dbReference type="PROSITE" id="PS51848">
    <property type="entry name" value="BMERB"/>
    <property type="match status" value="1"/>
</dbReference>
<keyword evidence="5" id="KW-1185">Reference proteome</keyword>
<evidence type="ECO:0000313" key="5">
    <source>
        <dbReference type="Proteomes" id="UP000525565"/>
    </source>
</evidence>
<feature type="non-terminal residue" evidence="4">
    <location>
        <position position="1"/>
    </location>
</feature>
<dbReference type="Proteomes" id="UP000525565">
    <property type="component" value="Unassembled WGS sequence"/>
</dbReference>
<comment type="subcellular location">
    <subcellularLocation>
        <location evidence="1">Membrane</location>
    </subcellularLocation>
</comment>
<keyword evidence="2" id="KW-0472">Membrane</keyword>
<comment type="caution">
    <text evidence="4">The sequence shown here is derived from an EMBL/GenBank/DDBJ whole genome shotgun (WGS) entry which is preliminary data.</text>
</comment>
<feature type="domain" description="BMERB" evidence="3">
    <location>
        <begin position="13"/>
        <end position="154"/>
    </location>
</feature>
<dbReference type="AlphaFoldDB" id="A0A7K7LB81"/>
<organism evidence="4 5">
    <name type="scientific">Asarcornis scutulata</name>
    <dbReference type="NCBI Taxonomy" id="75869"/>
    <lineage>
        <taxon>Eukaryota</taxon>
        <taxon>Metazoa</taxon>
        <taxon>Chordata</taxon>
        <taxon>Craniata</taxon>
        <taxon>Vertebrata</taxon>
        <taxon>Euteleostomi</taxon>
        <taxon>Archelosauria</taxon>
        <taxon>Archosauria</taxon>
        <taxon>Dinosauria</taxon>
        <taxon>Saurischia</taxon>
        <taxon>Theropoda</taxon>
        <taxon>Coelurosauria</taxon>
        <taxon>Aves</taxon>
        <taxon>Neognathae</taxon>
        <taxon>Galloanserae</taxon>
        <taxon>Anseriformes</taxon>
        <taxon>Anatidae</taxon>
        <taxon>Anatinae</taxon>
        <taxon>Asarcornis</taxon>
    </lineage>
</organism>
<evidence type="ECO:0000256" key="1">
    <source>
        <dbReference type="ARBA" id="ARBA00004370"/>
    </source>
</evidence>
<name>A0A7K7LB81_9AVES</name>
<feature type="non-terminal residue" evidence="4">
    <location>
        <position position="154"/>
    </location>
</feature>
<accession>A0A7K7LB81</accession>
<gene>
    <name evidence="4" type="primary">Mical1</name>
    <name evidence="4" type="ORF">ASASCU_R10371</name>
</gene>
<dbReference type="PANTHER" id="PTHR23167:SF35">
    <property type="entry name" value="[F-ACTIN]-MONOOXYGENASE MICAL1"/>
    <property type="match status" value="1"/>
</dbReference>
<protein>
    <submittedName>
        <fullName evidence="4">MICA1 monooxygenase</fullName>
    </submittedName>
</protein>
<dbReference type="SMART" id="SM01203">
    <property type="entry name" value="DUF3585"/>
    <property type="match status" value="1"/>
</dbReference>
<dbReference type="PANTHER" id="PTHR23167">
    <property type="entry name" value="CALPONIN HOMOLOGY DOMAIN-CONTAINING PROTEIN DDB_G0272472-RELATED"/>
    <property type="match status" value="1"/>
</dbReference>
<reference evidence="4 5" key="1">
    <citation type="submission" date="2019-09" db="EMBL/GenBank/DDBJ databases">
        <title>Bird 10,000 Genomes (B10K) Project - Family phase.</title>
        <authorList>
            <person name="Zhang G."/>
        </authorList>
    </citation>
    <scope>NUCLEOTIDE SEQUENCE [LARGE SCALE GENOMIC DNA]</scope>
    <source>
        <strain evidence="4">OUT-0051</strain>
        <tissue evidence="4">Kidney</tissue>
    </source>
</reference>
<dbReference type="GO" id="GO:0004497">
    <property type="term" value="F:monooxygenase activity"/>
    <property type="evidence" value="ECO:0007669"/>
    <property type="project" value="UniProtKB-KW"/>
</dbReference>
<evidence type="ECO:0000259" key="3">
    <source>
        <dbReference type="PROSITE" id="PS51848"/>
    </source>
</evidence>